<protein>
    <submittedName>
        <fullName evidence="1">Uncharacterized protein</fullName>
    </submittedName>
</protein>
<reference evidence="1" key="1">
    <citation type="submission" date="2020-07" db="EMBL/GenBank/DDBJ databases">
        <title>Multicomponent nature underlies the extraordinary mechanical properties of spider dragline silk.</title>
        <authorList>
            <person name="Kono N."/>
            <person name="Nakamura H."/>
            <person name="Mori M."/>
            <person name="Yoshida Y."/>
            <person name="Ohtoshi R."/>
            <person name="Malay A.D."/>
            <person name="Moran D.A.P."/>
            <person name="Tomita M."/>
            <person name="Numata K."/>
            <person name="Arakawa K."/>
        </authorList>
    </citation>
    <scope>NUCLEOTIDE SEQUENCE</scope>
</reference>
<sequence length="95" mass="10264">MVLSCALGNIASDLAKSSGNLKAECAVRPPASRFAAMPEEATATAMSFSFLTKANIKLKQAHGGGQSLRTGPFFWLEEARVRLGWNETCLRTFPM</sequence>
<accession>A0A8X6F0Z6</accession>
<keyword evidence="2" id="KW-1185">Reference proteome</keyword>
<proteinExistence type="predicted"/>
<evidence type="ECO:0000313" key="2">
    <source>
        <dbReference type="Proteomes" id="UP000887116"/>
    </source>
</evidence>
<dbReference type="EMBL" id="BMAO01020300">
    <property type="protein sequence ID" value="GFQ66419.1"/>
    <property type="molecule type" value="Genomic_DNA"/>
</dbReference>
<dbReference type="AlphaFoldDB" id="A0A8X6F0Z6"/>
<organism evidence="1 2">
    <name type="scientific">Trichonephila clavata</name>
    <name type="common">Joro spider</name>
    <name type="synonym">Nephila clavata</name>
    <dbReference type="NCBI Taxonomy" id="2740835"/>
    <lineage>
        <taxon>Eukaryota</taxon>
        <taxon>Metazoa</taxon>
        <taxon>Ecdysozoa</taxon>
        <taxon>Arthropoda</taxon>
        <taxon>Chelicerata</taxon>
        <taxon>Arachnida</taxon>
        <taxon>Araneae</taxon>
        <taxon>Araneomorphae</taxon>
        <taxon>Entelegynae</taxon>
        <taxon>Araneoidea</taxon>
        <taxon>Nephilidae</taxon>
        <taxon>Trichonephila</taxon>
    </lineage>
</organism>
<dbReference type="Proteomes" id="UP000887116">
    <property type="component" value="Unassembled WGS sequence"/>
</dbReference>
<gene>
    <name evidence="1" type="ORF">TNCT_559451</name>
</gene>
<evidence type="ECO:0000313" key="1">
    <source>
        <dbReference type="EMBL" id="GFQ66419.1"/>
    </source>
</evidence>
<name>A0A8X6F0Z6_TRICU</name>
<comment type="caution">
    <text evidence="1">The sequence shown here is derived from an EMBL/GenBank/DDBJ whole genome shotgun (WGS) entry which is preliminary data.</text>
</comment>